<dbReference type="SUPFAM" id="SSF51735">
    <property type="entry name" value="NAD(P)-binding Rossmann-fold domains"/>
    <property type="match status" value="1"/>
</dbReference>
<gene>
    <name evidence="5" type="ORF">IFR04_005916</name>
</gene>
<dbReference type="PANTHER" id="PTHR47706:SF9">
    <property type="entry name" value="NMRA-LIKE DOMAIN-CONTAINING PROTEIN-RELATED"/>
    <property type="match status" value="1"/>
</dbReference>
<evidence type="ECO:0000256" key="3">
    <source>
        <dbReference type="ARBA" id="ARBA00023002"/>
    </source>
</evidence>
<protein>
    <recommendedName>
        <fullName evidence="4">NAD(P)-binding domain-containing protein</fullName>
    </recommendedName>
</protein>
<keyword evidence="6" id="KW-1185">Reference proteome</keyword>
<dbReference type="EMBL" id="JAFJYH010000074">
    <property type="protein sequence ID" value="KAG4420939.1"/>
    <property type="molecule type" value="Genomic_DNA"/>
</dbReference>
<evidence type="ECO:0000256" key="2">
    <source>
        <dbReference type="ARBA" id="ARBA00022857"/>
    </source>
</evidence>
<dbReference type="InterPro" id="IPR016040">
    <property type="entry name" value="NAD(P)-bd_dom"/>
</dbReference>
<accession>A0A8H7TJT2</accession>
<dbReference type="AlphaFoldDB" id="A0A8H7TJT2"/>
<proteinExistence type="inferred from homology"/>
<dbReference type="OrthoDB" id="419598at2759"/>
<dbReference type="GO" id="GO:0016491">
    <property type="term" value="F:oxidoreductase activity"/>
    <property type="evidence" value="ECO:0007669"/>
    <property type="project" value="UniProtKB-KW"/>
</dbReference>
<evidence type="ECO:0000313" key="6">
    <source>
        <dbReference type="Proteomes" id="UP000664132"/>
    </source>
</evidence>
<evidence type="ECO:0000256" key="1">
    <source>
        <dbReference type="ARBA" id="ARBA00005725"/>
    </source>
</evidence>
<keyword evidence="3" id="KW-0560">Oxidoreductase</keyword>
<dbReference type="Gene3D" id="3.40.50.720">
    <property type="entry name" value="NAD(P)-binding Rossmann-like Domain"/>
    <property type="match status" value="1"/>
</dbReference>
<dbReference type="Proteomes" id="UP000664132">
    <property type="component" value="Unassembled WGS sequence"/>
</dbReference>
<name>A0A8H7TJT2_9HELO</name>
<sequence>MSSPATIRTVAIVGTTGNLGKLVTKAMLDTNRLSVTLISRSGSESTLPTDPSVKIKQGDYSSPAFLADAFAGIEAVVLCLHHTSVPDLEIKLIEGAAAAGVKWILPTEFGHDSGNEELTRVGILNAKKAGPRKKIEELAENYPKLRWIGIINNPWSDFAMKRNMFLIDAKNKTANLLSGGTAKFNTTMMSTTALAIARLLSLPVLANGGPALSDYGNKFVYISSFRVSQRDILDSVQGQLILTGLTHTDVQDFIDDGPAKLARGDMTAVLNLLMGSLMKGGLGGDYESKKGTRNAVLGLPKENLDETVKALLQ</sequence>
<dbReference type="InterPro" id="IPR051609">
    <property type="entry name" value="NmrA/Isoflavone_reductase-like"/>
</dbReference>
<keyword evidence="2" id="KW-0521">NADP</keyword>
<organism evidence="5 6">
    <name type="scientific">Cadophora malorum</name>
    <dbReference type="NCBI Taxonomy" id="108018"/>
    <lineage>
        <taxon>Eukaryota</taxon>
        <taxon>Fungi</taxon>
        <taxon>Dikarya</taxon>
        <taxon>Ascomycota</taxon>
        <taxon>Pezizomycotina</taxon>
        <taxon>Leotiomycetes</taxon>
        <taxon>Helotiales</taxon>
        <taxon>Ploettnerulaceae</taxon>
        <taxon>Cadophora</taxon>
    </lineage>
</organism>
<dbReference type="PANTHER" id="PTHR47706">
    <property type="entry name" value="NMRA-LIKE FAMILY PROTEIN"/>
    <property type="match status" value="1"/>
</dbReference>
<dbReference type="InterPro" id="IPR036291">
    <property type="entry name" value="NAD(P)-bd_dom_sf"/>
</dbReference>
<evidence type="ECO:0000259" key="4">
    <source>
        <dbReference type="Pfam" id="PF13460"/>
    </source>
</evidence>
<evidence type="ECO:0000313" key="5">
    <source>
        <dbReference type="EMBL" id="KAG4420939.1"/>
    </source>
</evidence>
<comment type="similarity">
    <text evidence="1">Belongs to the NmrA-type oxidoreductase family. Isoflavone reductase subfamily.</text>
</comment>
<dbReference type="Pfam" id="PF13460">
    <property type="entry name" value="NAD_binding_10"/>
    <property type="match status" value="1"/>
</dbReference>
<reference evidence="5" key="1">
    <citation type="submission" date="2021-02" db="EMBL/GenBank/DDBJ databases">
        <title>Genome sequence Cadophora malorum strain M34.</title>
        <authorList>
            <person name="Stefanovic E."/>
            <person name="Vu D."/>
            <person name="Scully C."/>
            <person name="Dijksterhuis J."/>
            <person name="Roader J."/>
            <person name="Houbraken J."/>
        </authorList>
    </citation>
    <scope>NUCLEOTIDE SEQUENCE</scope>
    <source>
        <strain evidence="5">M34</strain>
    </source>
</reference>
<feature type="domain" description="NAD(P)-binding" evidence="4">
    <location>
        <begin position="14"/>
        <end position="106"/>
    </location>
</feature>
<comment type="caution">
    <text evidence="5">The sequence shown here is derived from an EMBL/GenBank/DDBJ whole genome shotgun (WGS) entry which is preliminary data.</text>
</comment>